<comment type="cofactor">
    <cofactor evidence="1 6">
        <name>heme</name>
        <dbReference type="ChEBI" id="CHEBI:30413"/>
    </cofactor>
</comment>
<accession>W2S7Z2</accession>
<evidence type="ECO:0000313" key="8">
    <source>
        <dbReference type="EMBL" id="ETN44821.1"/>
    </source>
</evidence>
<dbReference type="eggNOG" id="KOG0156">
    <property type="taxonomic scope" value="Eukaryota"/>
</dbReference>
<keyword evidence="7" id="KW-0503">Monooxygenase</keyword>
<dbReference type="PRINTS" id="PR00465">
    <property type="entry name" value="EP450IV"/>
</dbReference>
<organism evidence="8 9">
    <name type="scientific">Cyphellophora europaea (strain CBS 101466)</name>
    <name type="common">Phialophora europaea</name>
    <dbReference type="NCBI Taxonomy" id="1220924"/>
    <lineage>
        <taxon>Eukaryota</taxon>
        <taxon>Fungi</taxon>
        <taxon>Dikarya</taxon>
        <taxon>Ascomycota</taxon>
        <taxon>Pezizomycotina</taxon>
        <taxon>Eurotiomycetes</taxon>
        <taxon>Chaetothyriomycetidae</taxon>
        <taxon>Chaetothyriales</taxon>
        <taxon>Cyphellophoraceae</taxon>
        <taxon>Cyphellophora</taxon>
    </lineage>
</organism>
<dbReference type="GO" id="GO:0005506">
    <property type="term" value="F:iron ion binding"/>
    <property type="evidence" value="ECO:0007669"/>
    <property type="project" value="InterPro"/>
</dbReference>
<dbReference type="PANTHER" id="PTHR24305">
    <property type="entry name" value="CYTOCHROME P450"/>
    <property type="match status" value="1"/>
</dbReference>
<dbReference type="SUPFAM" id="SSF48264">
    <property type="entry name" value="Cytochrome P450"/>
    <property type="match status" value="1"/>
</dbReference>
<evidence type="ECO:0000256" key="6">
    <source>
        <dbReference type="PIRSR" id="PIRSR602403-1"/>
    </source>
</evidence>
<dbReference type="RefSeq" id="XP_008712591.1">
    <property type="nucleotide sequence ID" value="XM_008714369.1"/>
</dbReference>
<evidence type="ECO:0008006" key="10">
    <source>
        <dbReference type="Google" id="ProtNLM"/>
    </source>
</evidence>
<dbReference type="Gene3D" id="1.10.630.10">
    <property type="entry name" value="Cytochrome P450"/>
    <property type="match status" value="1"/>
</dbReference>
<evidence type="ECO:0000256" key="1">
    <source>
        <dbReference type="ARBA" id="ARBA00001971"/>
    </source>
</evidence>
<comment type="similarity">
    <text evidence="2 7">Belongs to the cytochrome P450 family.</text>
</comment>
<gene>
    <name evidence="8" type="ORF">HMPREF1541_09696</name>
</gene>
<evidence type="ECO:0000256" key="4">
    <source>
        <dbReference type="ARBA" id="ARBA00023002"/>
    </source>
</evidence>
<evidence type="ECO:0000256" key="5">
    <source>
        <dbReference type="ARBA" id="ARBA00023004"/>
    </source>
</evidence>
<dbReference type="STRING" id="1220924.W2S7Z2"/>
<reference evidence="8 9" key="1">
    <citation type="submission" date="2013-03" db="EMBL/GenBank/DDBJ databases">
        <title>The Genome Sequence of Phialophora europaea CBS 101466.</title>
        <authorList>
            <consortium name="The Broad Institute Genomics Platform"/>
            <person name="Cuomo C."/>
            <person name="de Hoog S."/>
            <person name="Gorbushina A."/>
            <person name="Walker B."/>
            <person name="Young S.K."/>
            <person name="Zeng Q."/>
            <person name="Gargeya S."/>
            <person name="Fitzgerald M."/>
            <person name="Haas B."/>
            <person name="Abouelleil A."/>
            <person name="Allen A.W."/>
            <person name="Alvarado L."/>
            <person name="Arachchi H.M."/>
            <person name="Berlin A.M."/>
            <person name="Chapman S.B."/>
            <person name="Gainer-Dewar J."/>
            <person name="Goldberg J."/>
            <person name="Griggs A."/>
            <person name="Gujja S."/>
            <person name="Hansen M."/>
            <person name="Howarth C."/>
            <person name="Imamovic A."/>
            <person name="Ireland A."/>
            <person name="Larimer J."/>
            <person name="McCowan C."/>
            <person name="Murphy C."/>
            <person name="Pearson M."/>
            <person name="Poon T.W."/>
            <person name="Priest M."/>
            <person name="Roberts A."/>
            <person name="Saif S."/>
            <person name="Shea T."/>
            <person name="Sisk P."/>
            <person name="Sykes S."/>
            <person name="Wortman J."/>
            <person name="Nusbaum C."/>
            <person name="Birren B."/>
        </authorList>
    </citation>
    <scope>NUCLEOTIDE SEQUENCE [LARGE SCALE GENOMIC DNA]</scope>
    <source>
        <strain evidence="8 9">CBS 101466</strain>
    </source>
</reference>
<keyword evidence="5 6" id="KW-0408">Iron</keyword>
<evidence type="ECO:0000313" key="9">
    <source>
        <dbReference type="Proteomes" id="UP000030752"/>
    </source>
</evidence>
<dbReference type="InterPro" id="IPR002403">
    <property type="entry name" value="Cyt_P450_E_grp-IV"/>
</dbReference>
<protein>
    <recommendedName>
        <fullName evidence="10">Cytochrome P450</fullName>
    </recommendedName>
</protein>
<dbReference type="HOGENOM" id="CLU_001570_14_2_1"/>
<dbReference type="GO" id="GO:0004497">
    <property type="term" value="F:monooxygenase activity"/>
    <property type="evidence" value="ECO:0007669"/>
    <property type="project" value="UniProtKB-KW"/>
</dbReference>
<dbReference type="VEuPathDB" id="FungiDB:HMPREF1541_09696"/>
<evidence type="ECO:0000256" key="2">
    <source>
        <dbReference type="ARBA" id="ARBA00010617"/>
    </source>
</evidence>
<keyword evidence="4 7" id="KW-0560">Oxidoreductase</keyword>
<dbReference type="InterPro" id="IPR036396">
    <property type="entry name" value="Cyt_P450_sf"/>
</dbReference>
<dbReference type="OrthoDB" id="1470350at2759"/>
<keyword evidence="6 7" id="KW-0349">Heme</keyword>
<dbReference type="PROSITE" id="PS00086">
    <property type="entry name" value="CYTOCHROME_P450"/>
    <property type="match status" value="1"/>
</dbReference>
<dbReference type="InterPro" id="IPR001128">
    <property type="entry name" value="Cyt_P450"/>
</dbReference>
<dbReference type="InParanoid" id="W2S7Z2"/>
<dbReference type="EMBL" id="KB822713">
    <property type="protein sequence ID" value="ETN44821.1"/>
    <property type="molecule type" value="Genomic_DNA"/>
</dbReference>
<feature type="binding site" description="axial binding residue" evidence="6">
    <location>
        <position position="452"/>
    </location>
    <ligand>
        <name>heme</name>
        <dbReference type="ChEBI" id="CHEBI:30413"/>
    </ligand>
    <ligandPart>
        <name>Fe</name>
        <dbReference type="ChEBI" id="CHEBI:18248"/>
    </ligandPart>
</feature>
<dbReference type="GO" id="GO:0020037">
    <property type="term" value="F:heme binding"/>
    <property type="evidence" value="ECO:0007669"/>
    <property type="project" value="InterPro"/>
</dbReference>
<dbReference type="Pfam" id="PF00067">
    <property type="entry name" value="p450"/>
    <property type="match status" value="1"/>
</dbReference>
<dbReference type="AlphaFoldDB" id="W2S7Z2"/>
<dbReference type="GO" id="GO:0016705">
    <property type="term" value="F:oxidoreductase activity, acting on paired donors, with incorporation or reduction of molecular oxygen"/>
    <property type="evidence" value="ECO:0007669"/>
    <property type="project" value="InterPro"/>
</dbReference>
<dbReference type="PRINTS" id="PR00385">
    <property type="entry name" value="P450"/>
</dbReference>
<proteinExistence type="inferred from homology"/>
<dbReference type="PANTHER" id="PTHR24305:SF166">
    <property type="entry name" value="CYTOCHROME P450 12A4, MITOCHONDRIAL-RELATED"/>
    <property type="match status" value="1"/>
</dbReference>
<dbReference type="GeneID" id="19977035"/>
<dbReference type="Proteomes" id="UP000030752">
    <property type="component" value="Unassembled WGS sequence"/>
</dbReference>
<dbReference type="InterPro" id="IPR017972">
    <property type="entry name" value="Cyt_P450_CS"/>
</dbReference>
<keyword evidence="3 6" id="KW-0479">Metal-binding</keyword>
<name>W2S7Z2_CYPE1</name>
<keyword evidence="9" id="KW-1185">Reference proteome</keyword>
<sequence length="502" mass="55948">MSSRLPGPRVLKLTNWHARVLDAFLALSKGGGLMGSLHRRYGPVLQTSRNELSVNSAAGIRDLYAGARRLDRPDPLVIFHNYQAENLVATEDGQLHHDRRKPIRSIYSVTAVEAEATQEVIHEAVARLETYLRAQRQPLEVKPALRLLLYEIMSHIVYGKEHALNLFESSTEREAIDHDTTYQQDRLFSLSVLVPAWLPRFTLWLRRNNLAPRALAGNFPPGLVADRLSRDALTALKASKTRVPPSPLPDQDPESLISRLHDHFTTQGPTPAIPSEAYILSECVDHFWAGTSTTVDALIPLLHHLSQPENKARQARLRRELREAAITPADPSTPPLLPSANTLKKLPFLDAVIRETLRLNPPIPASMTRRVSTREGPVSVCGHRIPLGMVVGASPYVVGRNPDVYERAEQWVPERWLAGQEGAADDSGEGNGEKLRDMKRHFFAFGAGPRMCLGVNVAWAAMRAAVAGVYGRFETELVVADKSGWTGQKAEDRVRFRRLHDC</sequence>
<evidence type="ECO:0000256" key="7">
    <source>
        <dbReference type="RuleBase" id="RU000461"/>
    </source>
</evidence>
<evidence type="ECO:0000256" key="3">
    <source>
        <dbReference type="ARBA" id="ARBA00022723"/>
    </source>
</evidence>
<dbReference type="InterPro" id="IPR050121">
    <property type="entry name" value="Cytochrome_P450_monoxygenase"/>
</dbReference>